<name>A0A2G3A4W1_CAPAN</name>
<reference evidence="2 3" key="1">
    <citation type="journal article" date="2014" name="Nat. Genet.">
        <title>Genome sequence of the hot pepper provides insights into the evolution of pungency in Capsicum species.</title>
        <authorList>
            <person name="Kim S."/>
            <person name="Park M."/>
            <person name="Yeom S.I."/>
            <person name="Kim Y.M."/>
            <person name="Lee J.M."/>
            <person name="Lee H.A."/>
            <person name="Seo E."/>
            <person name="Choi J."/>
            <person name="Cheong K."/>
            <person name="Kim K.T."/>
            <person name="Jung K."/>
            <person name="Lee G.W."/>
            <person name="Oh S.K."/>
            <person name="Bae C."/>
            <person name="Kim S.B."/>
            <person name="Lee H.Y."/>
            <person name="Kim S.Y."/>
            <person name="Kim M.S."/>
            <person name="Kang B.C."/>
            <person name="Jo Y.D."/>
            <person name="Yang H.B."/>
            <person name="Jeong H.J."/>
            <person name="Kang W.H."/>
            <person name="Kwon J.K."/>
            <person name="Shin C."/>
            <person name="Lim J.Y."/>
            <person name="Park J.H."/>
            <person name="Huh J.H."/>
            <person name="Kim J.S."/>
            <person name="Kim B.D."/>
            <person name="Cohen O."/>
            <person name="Paran I."/>
            <person name="Suh M.C."/>
            <person name="Lee S.B."/>
            <person name="Kim Y.K."/>
            <person name="Shin Y."/>
            <person name="Noh S.J."/>
            <person name="Park J."/>
            <person name="Seo Y.S."/>
            <person name="Kwon S.Y."/>
            <person name="Kim H.A."/>
            <person name="Park J.M."/>
            <person name="Kim H.J."/>
            <person name="Choi S.B."/>
            <person name="Bosland P.W."/>
            <person name="Reeves G."/>
            <person name="Jo S.H."/>
            <person name="Lee B.W."/>
            <person name="Cho H.T."/>
            <person name="Choi H.S."/>
            <person name="Lee M.S."/>
            <person name="Yu Y."/>
            <person name="Do Choi Y."/>
            <person name="Park B.S."/>
            <person name="van Deynze A."/>
            <person name="Ashrafi H."/>
            <person name="Hill T."/>
            <person name="Kim W.T."/>
            <person name="Pai H.S."/>
            <person name="Ahn H.K."/>
            <person name="Yeam I."/>
            <person name="Giovannoni J.J."/>
            <person name="Rose J.K."/>
            <person name="Sorensen I."/>
            <person name="Lee S.J."/>
            <person name="Kim R.W."/>
            <person name="Choi I.Y."/>
            <person name="Choi B.S."/>
            <person name="Lim J.S."/>
            <person name="Lee Y.H."/>
            <person name="Choi D."/>
        </authorList>
    </citation>
    <scope>NUCLEOTIDE SEQUENCE [LARGE SCALE GENOMIC DNA]</scope>
    <source>
        <strain evidence="3">cv. CM334</strain>
    </source>
</reference>
<dbReference type="AlphaFoldDB" id="A0A2G3A4W1"/>
<dbReference type="Gramene" id="PHT89230">
    <property type="protein sequence ID" value="PHT89230"/>
    <property type="gene ID" value="T459_04343"/>
</dbReference>
<organism evidence="2 3">
    <name type="scientific">Capsicum annuum</name>
    <name type="common">Capsicum pepper</name>
    <dbReference type="NCBI Taxonomy" id="4072"/>
    <lineage>
        <taxon>Eukaryota</taxon>
        <taxon>Viridiplantae</taxon>
        <taxon>Streptophyta</taxon>
        <taxon>Embryophyta</taxon>
        <taxon>Tracheophyta</taxon>
        <taxon>Spermatophyta</taxon>
        <taxon>Magnoliopsida</taxon>
        <taxon>eudicotyledons</taxon>
        <taxon>Gunneridae</taxon>
        <taxon>Pentapetalae</taxon>
        <taxon>asterids</taxon>
        <taxon>lamiids</taxon>
        <taxon>Solanales</taxon>
        <taxon>Solanaceae</taxon>
        <taxon>Solanoideae</taxon>
        <taxon>Capsiceae</taxon>
        <taxon>Capsicum</taxon>
    </lineage>
</organism>
<feature type="domain" description="Transposase-associated" evidence="1">
    <location>
        <begin position="128"/>
        <end position="208"/>
    </location>
</feature>
<evidence type="ECO:0000313" key="2">
    <source>
        <dbReference type="EMBL" id="PHT89230.1"/>
    </source>
</evidence>
<gene>
    <name evidence="2" type="ORF">T459_04343</name>
</gene>
<evidence type="ECO:0000313" key="3">
    <source>
        <dbReference type="Proteomes" id="UP000222542"/>
    </source>
</evidence>
<dbReference type="Proteomes" id="UP000222542">
    <property type="component" value="Unassembled WGS sequence"/>
</dbReference>
<reference evidence="2 3" key="2">
    <citation type="journal article" date="2017" name="Genome Biol.">
        <title>New reference genome sequences of hot pepper reveal the massive evolution of plant disease-resistance genes by retroduplication.</title>
        <authorList>
            <person name="Kim S."/>
            <person name="Park J."/>
            <person name="Yeom S.I."/>
            <person name="Kim Y.M."/>
            <person name="Seo E."/>
            <person name="Kim K.T."/>
            <person name="Kim M.S."/>
            <person name="Lee J.M."/>
            <person name="Cheong K."/>
            <person name="Shin H.S."/>
            <person name="Kim S.B."/>
            <person name="Han K."/>
            <person name="Lee J."/>
            <person name="Park M."/>
            <person name="Lee H.A."/>
            <person name="Lee H.Y."/>
            <person name="Lee Y."/>
            <person name="Oh S."/>
            <person name="Lee J.H."/>
            <person name="Choi E."/>
            <person name="Choi E."/>
            <person name="Lee S.E."/>
            <person name="Jeon J."/>
            <person name="Kim H."/>
            <person name="Choi G."/>
            <person name="Song H."/>
            <person name="Lee J."/>
            <person name="Lee S.C."/>
            <person name="Kwon J.K."/>
            <person name="Lee H.Y."/>
            <person name="Koo N."/>
            <person name="Hong Y."/>
            <person name="Kim R.W."/>
            <person name="Kang W.H."/>
            <person name="Huh J.H."/>
            <person name="Kang B.C."/>
            <person name="Yang T.J."/>
            <person name="Lee Y.H."/>
            <person name="Bennetzen J.L."/>
            <person name="Choi D."/>
        </authorList>
    </citation>
    <scope>NUCLEOTIDE SEQUENCE [LARGE SCALE GENOMIC DNA]</scope>
    <source>
        <strain evidence="3">cv. CM334</strain>
    </source>
</reference>
<protein>
    <recommendedName>
        <fullName evidence="1">Transposase-associated domain-containing protein</fullName>
    </recommendedName>
</protein>
<dbReference type="InterPro" id="IPR029480">
    <property type="entry name" value="Transpos_assoc"/>
</dbReference>
<dbReference type="Pfam" id="PF13963">
    <property type="entry name" value="Transpos_assoc"/>
    <property type="match status" value="1"/>
</dbReference>
<comment type="caution">
    <text evidence="2">The sequence shown here is derived from an EMBL/GenBank/DDBJ whole genome shotgun (WGS) entry which is preliminary data.</text>
</comment>
<evidence type="ECO:0000259" key="1">
    <source>
        <dbReference type="Pfam" id="PF13963"/>
    </source>
</evidence>
<dbReference type="EMBL" id="AYRZ02000002">
    <property type="protein sequence ID" value="PHT89230.1"/>
    <property type="molecule type" value="Genomic_DNA"/>
</dbReference>
<keyword evidence="3" id="KW-1185">Reference proteome</keyword>
<accession>A0A2G3A4W1</accession>
<proteinExistence type="predicted"/>
<sequence>MTEGDKLYVNNINGSTDEFTVLGYGRSAKVNLLRRSCSYRKYDLVKLSCAHAMAMLCLKHGDEYGTSIYNHSSQMYSKESYLLAYLEPICAAPLELEWSVAREYLKMQVLPPDFNPKLERRKMENKDRTWMYNRLYPNYAGLREEYKAAVDGFIAKAMPLNDFLIEGTIRCPCWKCKCCKLLSPDVVTLHLYRKGFMLNYTVWTAHGESSAVNNFAFQNYV</sequence>